<dbReference type="Gene3D" id="3.20.20.70">
    <property type="entry name" value="Aldolase class I"/>
    <property type="match status" value="1"/>
</dbReference>
<evidence type="ECO:0000256" key="2">
    <source>
        <dbReference type="ARBA" id="ARBA00004688"/>
    </source>
</evidence>
<dbReference type="GO" id="GO:0005737">
    <property type="term" value="C:cytoplasm"/>
    <property type="evidence" value="ECO:0007669"/>
    <property type="project" value="TreeGrafter"/>
</dbReference>
<dbReference type="EC" id="2.5.1.54" evidence="4"/>
<dbReference type="InterPro" id="IPR013785">
    <property type="entry name" value="Aldolase_TIM"/>
</dbReference>
<sequence>MTETNDLRIRSIEPLVSPAKLKEKYPISVAAVNTVVETRKIIKRILKREDRRLLALVGPCSIHDYEAAIEYARRLKVLQERFIERNVILMRVYFEKPRTTIGWRGFIFDPRLDGSNDISGGLSLARQLLLQINNMGLAAGTEMLDPIVPQYIADLISWVAIGARTTESQTHRNMVSGLSMPVGFKNGTDGNLQIAIDAMSSAKHPQSFIGIDQDGKTSKLETSGNLDTHIILRGSRTGSNYRRPEIVYVEELLKEAEFLPAIMVDCSHG</sequence>
<dbReference type="PANTHER" id="PTHR21225:SF12">
    <property type="entry name" value="PHOSPHO-2-DEHYDRO-3-DEOXYHEPTONATE ALDOLASE, TYROSINE-INHIBITED"/>
    <property type="match status" value="1"/>
</dbReference>
<evidence type="ECO:0000256" key="6">
    <source>
        <dbReference type="ARBA" id="ARBA00022679"/>
    </source>
</evidence>
<dbReference type="AlphaFoldDB" id="A0A0F8ZLK0"/>
<dbReference type="Pfam" id="PF00793">
    <property type="entry name" value="DAHP_synth_1"/>
    <property type="match status" value="1"/>
</dbReference>
<comment type="caution">
    <text evidence="13">The sequence shown here is derived from an EMBL/GenBank/DDBJ whole genome shotgun (WGS) entry which is preliminary data.</text>
</comment>
<evidence type="ECO:0000256" key="11">
    <source>
        <dbReference type="ARBA" id="ARBA00047508"/>
    </source>
</evidence>
<feature type="non-terminal residue" evidence="13">
    <location>
        <position position="269"/>
    </location>
</feature>
<comment type="similarity">
    <text evidence="3">Belongs to the class-I DAHP synthase family.</text>
</comment>
<evidence type="ECO:0000256" key="8">
    <source>
        <dbReference type="ARBA" id="ARBA00031111"/>
    </source>
</evidence>
<feature type="domain" description="DAHP synthetase I/KDSA" evidence="12">
    <location>
        <begin position="40"/>
        <end position="269"/>
    </location>
</feature>
<proteinExistence type="inferred from homology"/>
<reference evidence="13" key="1">
    <citation type="journal article" date="2015" name="Nature">
        <title>Complex archaea that bridge the gap between prokaryotes and eukaryotes.</title>
        <authorList>
            <person name="Spang A."/>
            <person name="Saw J.H."/>
            <person name="Jorgensen S.L."/>
            <person name="Zaremba-Niedzwiedzka K."/>
            <person name="Martijn J."/>
            <person name="Lind A.E."/>
            <person name="van Eijk R."/>
            <person name="Schleper C."/>
            <person name="Guy L."/>
            <person name="Ettema T.J."/>
        </authorList>
    </citation>
    <scope>NUCLEOTIDE SEQUENCE</scope>
</reference>
<dbReference type="NCBIfam" id="TIGR00034">
    <property type="entry name" value="aroFGH"/>
    <property type="match status" value="1"/>
</dbReference>
<evidence type="ECO:0000256" key="3">
    <source>
        <dbReference type="ARBA" id="ARBA00007985"/>
    </source>
</evidence>
<gene>
    <name evidence="13" type="ORF">LCGC14_3020580</name>
</gene>
<dbReference type="InterPro" id="IPR006218">
    <property type="entry name" value="DAHP1/KDSA"/>
</dbReference>
<keyword evidence="5" id="KW-0028">Amino-acid biosynthesis</keyword>
<evidence type="ECO:0000256" key="4">
    <source>
        <dbReference type="ARBA" id="ARBA00012694"/>
    </source>
</evidence>
<evidence type="ECO:0000256" key="9">
    <source>
        <dbReference type="ARBA" id="ARBA00031349"/>
    </source>
</evidence>
<comment type="function">
    <text evidence="1">Stereospecific condensation of phosphoenolpyruvate (PEP) and D-erythrose-4-phosphate (E4P) giving rise to 3-deoxy-D-arabino-heptulosonate-7-phosphate (DAHP).</text>
</comment>
<name>A0A0F8ZLK0_9ZZZZ</name>
<evidence type="ECO:0000259" key="12">
    <source>
        <dbReference type="Pfam" id="PF00793"/>
    </source>
</evidence>
<dbReference type="InterPro" id="IPR006219">
    <property type="entry name" value="DAHP_synth_1"/>
</dbReference>
<comment type="pathway">
    <text evidence="2">Metabolic intermediate biosynthesis; chorismate biosynthesis; chorismate from D-erythrose 4-phosphate and phosphoenolpyruvate: step 1/7.</text>
</comment>
<accession>A0A0F8ZLK0</accession>
<dbReference type="PANTHER" id="PTHR21225">
    <property type="entry name" value="PHOSPHO-2-DEHYDRO-3-DEOXYHEPTONATE ALDOLASE DAHP SYNTHETASE"/>
    <property type="match status" value="1"/>
</dbReference>
<keyword evidence="7" id="KW-0057">Aromatic amino acid biosynthesis</keyword>
<dbReference type="NCBIfam" id="NF009395">
    <property type="entry name" value="PRK12755.1"/>
    <property type="match status" value="1"/>
</dbReference>
<protein>
    <recommendedName>
        <fullName evidence="4">3-deoxy-7-phosphoheptulonate synthase</fullName>
        <ecNumber evidence="4">2.5.1.54</ecNumber>
    </recommendedName>
    <alternativeName>
        <fullName evidence="10">3-deoxy-D-arabino-heptulosonate 7-phosphate synthase</fullName>
    </alternativeName>
    <alternativeName>
        <fullName evidence="9">DAHP synthase</fullName>
    </alternativeName>
    <alternativeName>
        <fullName evidence="8">Phospho-2-keto-3-deoxyheptonate aldolase</fullName>
    </alternativeName>
</protein>
<comment type="catalytic activity">
    <reaction evidence="11">
        <text>D-erythrose 4-phosphate + phosphoenolpyruvate + H2O = 7-phospho-2-dehydro-3-deoxy-D-arabino-heptonate + phosphate</text>
        <dbReference type="Rhea" id="RHEA:14717"/>
        <dbReference type="ChEBI" id="CHEBI:15377"/>
        <dbReference type="ChEBI" id="CHEBI:16897"/>
        <dbReference type="ChEBI" id="CHEBI:43474"/>
        <dbReference type="ChEBI" id="CHEBI:58394"/>
        <dbReference type="ChEBI" id="CHEBI:58702"/>
        <dbReference type="EC" id="2.5.1.54"/>
    </reaction>
</comment>
<evidence type="ECO:0000256" key="1">
    <source>
        <dbReference type="ARBA" id="ARBA00003726"/>
    </source>
</evidence>
<evidence type="ECO:0000256" key="10">
    <source>
        <dbReference type="ARBA" id="ARBA00032193"/>
    </source>
</evidence>
<dbReference type="GO" id="GO:0008652">
    <property type="term" value="P:amino acid biosynthetic process"/>
    <property type="evidence" value="ECO:0007669"/>
    <property type="project" value="UniProtKB-KW"/>
</dbReference>
<dbReference type="EMBL" id="LAZR01062781">
    <property type="protein sequence ID" value="KKK60816.1"/>
    <property type="molecule type" value="Genomic_DNA"/>
</dbReference>
<dbReference type="SUPFAM" id="SSF51569">
    <property type="entry name" value="Aldolase"/>
    <property type="match status" value="1"/>
</dbReference>
<organism evidence="13">
    <name type="scientific">marine sediment metagenome</name>
    <dbReference type="NCBI Taxonomy" id="412755"/>
    <lineage>
        <taxon>unclassified sequences</taxon>
        <taxon>metagenomes</taxon>
        <taxon>ecological metagenomes</taxon>
    </lineage>
</organism>
<evidence type="ECO:0000256" key="7">
    <source>
        <dbReference type="ARBA" id="ARBA00023141"/>
    </source>
</evidence>
<evidence type="ECO:0000256" key="5">
    <source>
        <dbReference type="ARBA" id="ARBA00022605"/>
    </source>
</evidence>
<keyword evidence="6" id="KW-0808">Transferase</keyword>
<dbReference type="GO" id="GO:0003849">
    <property type="term" value="F:3-deoxy-7-phosphoheptulonate synthase activity"/>
    <property type="evidence" value="ECO:0007669"/>
    <property type="project" value="UniProtKB-EC"/>
</dbReference>
<dbReference type="GO" id="GO:0009073">
    <property type="term" value="P:aromatic amino acid family biosynthetic process"/>
    <property type="evidence" value="ECO:0007669"/>
    <property type="project" value="UniProtKB-KW"/>
</dbReference>
<evidence type="ECO:0000313" key="13">
    <source>
        <dbReference type="EMBL" id="KKK60816.1"/>
    </source>
</evidence>